<dbReference type="EMBL" id="CM047587">
    <property type="protein sequence ID" value="KAI9907676.1"/>
    <property type="molecule type" value="Genomic_DNA"/>
</dbReference>
<reference evidence="1 2" key="1">
    <citation type="journal article" date="2022" name="bioRxiv">
        <title>The genome of the oomycete Peronosclerospora sorghi, a cosmopolitan pathogen of maize and sorghum, is inflated with dispersed pseudogenes.</title>
        <authorList>
            <person name="Fletcher K."/>
            <person name="Martin F."/>
            <person name="Isakeit T."/>
            <person name="Cavanaugh K."/>
            <person name="Magill C."/>
            <person name="Michelmore R."/>
        </authorList>
    </citation>
    <scope>NUCLEOTIDE SEQUENCE [LARGE SCALE GENOMIC DNA]</scope>
    <source>
        <strain evidence="1">P6</strain>
    </source>
</reference>
<organism evidence="1 2">
    <name type="scientific">Peronosclerospora sorghi</name>
    <dbReference type="NCBI Taxonomy" id="230839"/>
    <lineage>
        <taxon>Eukaryota</taxon>
        <taxon>Sar</taxon>
        <taxon>Stramenopiles</taxon>
        <taxon>Oomycota</taxon>
        <taxon>Peronosporomycetes</taxon>
        <taxon>Peronosporales</taxon>
        <taxon>Peronosporaceae</taxon>
        <taxon>Peronosclerospora</taxon>
    </lineage>
</organism>
<sequence length="136" mass="14955">MLMDALEKVYSLGPDLALALVAQVPDTISLDYLSIHMKLEHDASLAHVDAYYGKDPMLADDALAQDLFNRAGNDRLLTNLIVAVTRKDRDNTCYKKNPDCSYDTRGDTIAFLEAALLLMVLGTGDTISVSTRARSF</sequence>
<dbReference type="Proteomes" id="UP001163321">
    <property type="component" value="Chromosome 8"/>
</dbReference>
<gene>
    <name evidence="1" type="ORF">PsorP6_002965</name>
</gene>
<comment type="caution">
    <text evidence="1">The sequence shown here is derived from an EMBL/GenBank/DDBJ whole genome shotgun (WGS) entry which is preliminary data.</text>
</comment>
<proteinExistence type="predicted"/>
<protein>
    <submittedName>
        <fullName evidence="1">Uncharacterized protein</fullName>
    </submittedName>
</protein>
<evidence type="ECO:0000313" key="2">
    <source>
        <dbReference type="Proteomes" id="UP001163321"/>
    </source>
</evidence>
<evidence type="ECO:0000313" key="1">
    <source>
        <dbReference type="EMBL" id="KAI9907676.1"/>
    </source>
</evidence>
<name>A0ACC0VNL2_9STRA</name>
<keyword evidence="2" id="KW-1185">Reference proteome</keyword>
<accession>A0ACC0VNL2</accession>